<dbReference type="SUPFAM" id="SSF52047">
    <property type="entry name" value="RNI-like"/>
    <property type="match status" value="1"/>
</dbReference>
<evidence type="ECO:0000313" key="4">
    <source>
        <dbReference type="Proteomes" id="UP001182556"/>
    </source>
</evidence>
<gene>
    <name evidence="3" type="ORF">DB88DRAFT_489990</name>
</gene>
<accession>A0AAD9CYI7</accession>
<dbReference type="GO" id="GO:0031146">
    <property type="term" value="P:SCF-dependent proteasomal ubiquitin-dependent protein catabolic process"/>
    <property type="evidence" value="ECO:0007669"/>
    <property type="project" value="TreeGrafter"/>
</dbReference>
<evidence type="ECO:0000313" key="3">
    <source>
        <dbReference type="EMBL" id="KAK1924349.1"/>
    </source>
</evidence>
<reference evidence="3" key="1">
    <citation type="submission" date="2023-02" db="EMBL/GenBank/DDBJ databases">
        <title>Identification and recombinant expression of a fungal hydrolase from Papiliotrema laurentii that hydrolyzes apple cutin and clears colloidal polyester polyurethane.</title>
        <authorList>
            <consortium name="DOE Joint Genome Institute"/>
            <person name="Roman V.A."/>
            <person name="Bojanowski C."/>
            <person name="Crable B.R."/>
            <person name="Wagner D.N."/>
            <person name="Hung C.S."/>
            <person name="Nadeau L.J."/>
            <person name="Schratz L."/>
            <person name="Haridas S."/>
            <person name="Pangilinan J."/>
            <person name="Lipzen A."/>
            <person name="Na H."/>
            <person name="Yan M."/>
            <person name="Ng V."/>
            <person name="Grigoriev I.V."/>
            <person name="Spatafora J.W."/>
            <person name="Barlow D."/>
            <person name="Biffinger J."/>
            <person name="Kelley-Loughnane N."/>
            <person name="Varaljay V.A."/>
            <person name="Crookes-Goodson W.J."/>
        </authorList>
    </citation>
    <scope>NUCLEOTIDE SEQUENCE</scope>
    <source>
        <strain evidence="3">5307AH</strain>
    </source>
</reference>
<dbReference type="PANTHER" id="PTHR13318">
    <property type="entry name" value="PARTNER OF PAIRED, ISOFORM B-RELATED"/>
    <property type="match status" value="1"/>
</dbReference>
<proteinExistence type="predicted"/>
<dbReference type="Proteomes" id="UP001182556">
    <property type="component" value="Unassembled WGS sequence"/>
</dbReference>
<sequence>MPPRRNGSNSGGAVRGPASALTSFLAGLGVEPPSRINTWSDASALNTAGDADAPIVDPASFVADYTVQAGPTEPGEGSPSMEGAPDRPRKRQRAMSIDSDDLDAEEPSPQTSAPSVAPGPLRPVGEFMICGACAKRFTVTAYTKEHPKQASTYLCMPCTYAFGIDPYEKPKKAKAKPVKKEERGKITHYEVRKGVVSLGSLCIKLIANHIEDVDQLGDIGSINMDNVCRIISKSRRLSAETAPLFYSIDRTELAMYDCTRLDRDAYLSLATLCPNLQSLRLDLCGQITTEVISSWGDSLKSLRRIELYGPFLVRKEGWLKFFDSIGARAEGFLITQSPRIDLETVEALVKHCPNLSELRLSEVGQMSDVLLQPLSQLGKLQHLDLSSPGSPLSDDAVDTLLSSIGSNLKSLNLSNSGLADGVLPAIAKYCDRLEELFLRNLEDLSDEAVAAFFVRLASLGRPGLRSIDLEKGQDLRGNSLRSLIDHSGVTLERLSVLGWKEVDQEALEELTRCVMLKEVDLGWCREVTDFTIKGLLDHCEHLEVVRVWGCNHLTDAVPRKRGVKVIGIETHAI</sequence>
<dbReference type="InterPro" id="IPR056451">
    <property type="entry name" value="Znf_Tbcl_Rhp7"/>
</dbReference>
<dbReference type="Gene3D" id="3.80.10.10">
    <property type="entry name" value="Ribonuclease Inhibitor"/>
    <property type="match status" value="2"/>
</dbReference>
<comment type="caution">
    <text evidence="3">The sequence shown here is derived from an EMBL/GenBank/DDBJ whole genome shotgun (WGS) entry which is preliminary data.</text>
</comment>
<protein>
    <submittedName>
        <fullName evidence="3">DNA dependent ATPase</fullName>
    </submittedName>
</protein>
<dbReference type="InterPro" id="IPR032675">
    <property type="entry name" value="LRR_dom_sf"/>
</dbReference>
<evidence type="ECO:0000259" key="2">
    <source>
        <dbReference type="Pfam" id="PF23550"/>
    </source>
</evidence>
<keyword evidence="4" id="KW-1185">Reference proteome</keyword>
<dbReference type="EMBL" id="JAODAN010000005">
    <property type="protein sequence ID" value="KAK1924349.1"/>
    <property type="molecule type" value="Genomic_DNA"/>
</dbReference>
<feature type="region of interest" description="Disordered" evidence="1">
    <location>
        <begin position="62"/>
        <end position="118"/>
    </location>
</feature>
<dbReference type="SMART" id="SM00367">
    <property type="entry name" value="LRR_CC"/>
    <property type="match status" value="4"/>
</dbReference>
<dbReference type="Pfam" id="PF23550">
    <property type="entry name" value="zf_Tbcl_Rhp7"/>
    <property type="match status" value="1"/>
</dbReference>
<dbReference type="GO" id="GO:0019005">
    <property type="term" value="C:SCF ubiquitin ligase complex"/>
    <property type="evidence" value="ECO:0007669"/>
    <property type="project" value="TreeGrafter"/>
</dbReference>
<dbReference type="InterPro" id="IPR006553">
    <property type="entry name" value="Leu-rich_rpt_Cys-con_subtyp"/>
</dbReference>
<name>A0AAD9CYI7_PAPLA</name>
<organism evidence="3 4">
    <name type="scientific">Papiliotrema laurentii</name>
    <name type="common">Cryptococcus laurentii</name>
    <dbReference type="NCBI Taxonomy" id="5418"/>
    <lineage>
        <taxon>Eukaryota</taxon>
        <taxon>Fungi</taxon>
        <taxon>Dikarya</taxon>
        <taxon>Basidiomycota</taxon>
        <taxon>Agaricomycotina</taxon>
        <taxon>Tremellomycetes</taxon>
        <taxon>Tremellales</taxon>
        <taxon>Rhynchogastremaceae</taxon>
        <taxon>Papiliotrema</taxon>
    </lineage>
</organism>
<evidence type="ECO:0000256" key="1">
    <source>
        <dbReference type="SAM" id="MobiDB-lite"/>
    </source>
</evidence>
<feature type="domain" description="DNA repair protein rhp7 treble clef" evidence="2">
    <location>
        <begin position="124"/>
        <end position="161"/>
    </location>
</feature>
<dbReference type="AlphaFoldDB" id="A0AAD9CYI7"/>